<sequence>MCRRARCARQHRRAQLSPAAYEALEPTIYEQLTPFLGGITQSQVDKAISWFTDPGPPPKYADLKYNMTAATTLRADDPLYPYSNPYILKVVVKDGVFYLPGGRIAPIREGFAFTSQWSSGFLLLDLLNASDKYGPFPDMEFFVTSGDFQRLYHLSDDGTTFPLFSATGSKHFYDLVLPESPTTQYIRETPVSYKWSDRTDKVVGRFNLMCHRGGPSRPGREEGQQFGHKYLTKEASECYTKKFLEVLSSLFTYKPRPLGPLAISLRDAIELVEADRIWMEQHPEPVQDEDPDES</sequence>
<protein>
    <submittedName>
        <fullName evidence="1">Uncharacterized protein</fullName>
    </submittedName>
</protein>
<evidence type="ECO:0000313" key="1">
    <source>
        <dbReference type="EMBL" id="KAK9862161.1"/>
    </source>
</evidence>
<organism evidence="1 2">
    <name type="scientific">Apatococcus fuscideae</name>
    <dbReference type="NCBI Taxonomy" id="2026836"/>
    <lineage>
        <taxon>Eukaryota</taxon>
        <taxon>Viridiplantae</taxon>
        <taxon>Chlorophyta</taxon>
        <taxon>core chlorophytes</taxon>
        <taxon>Trebouxiophyceae</taxon>
        <taxon>Chlorellales</taxon>
        <taxon>Chlorellaceae</taxon>
        <taxon>Apatococcus</taxon>
    </lineage>
</organism>
<comment type="caution">
    <text evidence="1">The sequence shown here is derived from an EMBL/GenBank/DDBJ whole genome shotgun (WGS) entry which is preliminary data.</text>
</comment>
<dbReference type="EMBL" id="JALJOV010000646">
    <property type="protein sequence ID" value="KAK9862161.1"/>
    <property type="molecule type" value="Genomic_DNA"/>
</dbReference>
<reference evidence="1 2" key="1">
    <citation type="journal article" date="2024" name="Nat. Commun.">
        <title>Phylogenomics reveals the evolutionary origins of lichenization in chlorophyte algae.</title>
        <authorList>
            <person name="Puginier C."/>
            <person name="Libourel C."/>
            <person name="Otte J."/>
            <person name="Skaloud P."/>
            <person name="Haon M."/>
            <person name="Grisel S."/>
            <person name="Petersen M."/>
            <person name="Berrin J.G."/>
            <person name="Delaux P.M."/>
            <person name="Dal Grande F."/>
            <person name="Keller J."/>
        </authorList>
    </citation>
    <scope>NUCLEOTIDE SEQUENCE [LARGE SCALE GENOMIC DNA]</scope>
    <source>
        <strain evidence="1 2">SAG 2523</strain>
    </source>
</reference>
<dbReference type="PANTHER" id="PTHR12203:SF35">
    <property type="entry name" value="PROTEIN O-GLUCOSYLTRANSFERASE 1"/>
    <property type="match status" value="1"/>
</dbReference>
<keyword evidence="2" id="KW-1185">Reference proteome</keyword>
<dbReference type="AlphaFoldDB" id="A0AAW1SZM2"/>
<dbReference type="Proteomes" id="UP001485043">
    <property type="component" value="Unassembled WGS sequence"/>
</dbReference>
<name>A0AAW1SZM2_9CHLO</name>
<dbReference type="PANTHER" id="PTHR12203">
    <property type="entry name" value="KDEL LYS-ASP-GLU-LEU CONTAINING - RELATED"/>
    <property type="match status" value="1"/>
</dbReference>
<evidence type="ECO:0000313" key="2">
    <source>
        <dbReference type="Proteomes" id="UP001485043"/>
    </source>
</evidence>
<dbReference type="InterPro" id="IPR051091">
    <property type="entry name" value="O-Glucosyltr/Glycosyltrsf_90"/>
</dbReference>
<gene>
    <name evidence="1" type="ORF">WJX84_000266</name>
</gene>
<accession>A0AAW1SZM2</accession>
<proteinExistence type="predicted"/>